<keyword evidence="3" id="KW-1185">Reference proteome</keyword>
<keyword evidence="2" id="KW-0378">Hydrolase</keyword>
<feature type="domain" description="Restriction endonuclease type II EcoRII C-terminal" evidence="1">
    <location>
        <begin position="228"/>
        <end position="396"/>
    </location>
</feature>
<dbReference type="Gene3D" id="3.40.91.80">
    <property type="match status" value="1"/>
</dbReference>
<dbReference type="InterPro" id="IPR011335">
    <property type="entry name" value="Restrct_endonuc-II-like"/>
</dbReference>
<dbReference type="EMBL" id="JBHUMM010000001">
    <property type="protein sequence ID" value="MFD2670180.1"/>
    <property type="molecule type" value="Genomic_DNA"/>
</dbReference>
<accession>A0ABW5R577</accession>
<dbReference type="RefSeq" id="WP_379927518.1">
    <property type="nucleotide sequence ID" value="NZ_JBHUMM010000001.1"/>
</dbReference>
<organism evidence="2 3">
    <name type="scientific">Marinicrinis sediminis</name>
    <dbReference type="NCBI Taxonomy" id="1652465"/>
    <lineage>
        <taxon>Bacteria</taxon>
        <taxon>Bacillati</taxon>
        <taxon>Bacillota</taxon>
        <taxon>Bacilli</taxon>
        <taxon>Bacillales</taxon>
        <taxon>Paenibacillaceae</taxon>
    </lineage>
</organism>
<gene>
    <name evidence="2" type="ORF">ACFSUC_01000</name>
</gene>
<protein>
    <submittedName>
        <fullName evidence="2">Type II restriction endonuclease</fullName>
    </submittedName>
</protein>
<comment type="caution">
    <text evidence="2">The sequence shown here is derived from an EMBL/GenBank/DDBJ whole genome shotgun (WGS) entry which is preliminary data.</text>
</comment>
<sequence length="407" mass="47669">MQKGFLSQYFEKVAIKRLTAVEVNTAISNQHELNGSKSLKTLFGNERVSYQSKFLWLAGESEGISCEGHLTWYDAREAHPTRSEYRLYFKSNEIMDQARESDMLIIAKRQNGEFYIIIVPYGSTLENQLLWLFGIEQVGYSFNLQAIENGHNPEVNFAVRYILEELDIEIEETDSGYLDEILEPFFSTGFPNTSVFSQLARQTMREVSSRDEPDETLLKWIEHEEKLFKRLEHHIVSQRLQAGFCTDGDTDVEGFIKFSLSVQNRRKSRIGYALEHHLEEIFKVHELRYSRTAVTENKSKPDFLFPDIKSYKDMTYPESRLTMLGVKSTCKDRWRQVLSEANRINKKHLFTLEPGISENQTDEMQAKHLQLVLPKRLHETYKSTQQSWLMDLKTFIQLANKRQKLMF</sequence>
<dbReference type="SUPFAM" id="SSF52980">
    <property type="entry name" value="Restriction endonuclease-like"/>
    <property type="match status" value="1"/>
</dbReference>
<evidence type="ECO:0000313" key="2">
    <source>
        <dbReference type="EMBL" id="MFD2670180.1"/>
    </source>
</evidence>
<dbReference type="InterPro" id="IPR015109">
    <property type="entry name" value="Restrct_endonuc_II_EcoRII_C"/>
</dbReference>
<name>A0ABW5R577_9BACL</name>
<dbReference type="GO" id="GO:0004519">
    <property type="term" value="F:endonuclease activity"/>
    <property type="evidence" value="ECO:0007669"/>
    <property type="project" value="UniProtKB-KW"/>
</dbReference>
<dbReference type="InterPro" id="IPR038365">
    <property type="entry name" value="EcoRII_C_sf"/>
</dbReference>
<reference evidence="3" key="1">
    <citation type="journal article" date="2019" name="Int. J. Syst. Evol. Microbiol.">
        <title>The Global Catalogue of Microorganisms (GCM) 10K type strain sequencing project: providing services to taxonomists for standard genome sequencing and annotation.</title>
        <authorList>
            <consortium name="The Broad Institute Genomics Platform"/>
            <consortium name="The Broad Institute Genome Sequencing Center for Infectious Disease"/>
            <person name="Wu L."/>
            <person name="Ma J."/>
        </authorList>
    </citation>
    <scope>NUCLEOTIDE SEQUENCE [LARGE SCALE GENOMIC DNA]</scope>
    <source>
        <strain evidence="3">KCTC 33676</strain>
    </source>
</reference>
<keyword evidence="2" id="KW-0540">Nuclease</keyword>
<evidence type="ECO:0000313" key="3">
    <source>
        <dbReference type="Proteomes" id="UP001597497"/>
    </source>
</evidence>
<keyword evidence="2" id="KW-0255">Endonuclease</keyword>
<proteinExistence type="predicted"/>
<dbReference type="Proteomes" id="UP001597497">
    <property type="component" value="Unassembled WGS sequence"/>
</dbReference>
<evidence type="ECO:0000259" key="1">
    <source>
        <dbReference type="Pfam" id="PF09019"/>
    </source>
</evidence>
<dbReference type="Pfam" id="PF09019">
    <property type="entry name" value="EcoRII-C"/>
    <property type="match status" value="1"/>
</dbReference>